<dbReference type="Gene3D" id="2.160.10.10">
    <property type="entry name" value="Hexapeptide repeat proteins"/>
    <property type="match status" value="1"/>
</dbReference>
<keyword evidence="2" id="KW-1185">Reference proteome</keyword>
<evidence type="ECO:0000313" key="1">
    <source>
        <dbReference type="EMBL" id="SDK93344.1"/>
    </source>
</evidence>
<dbReference type="EMBL" id="FNFY01000014">
    <property type="protein sequence ID" value="SDK93344.1"/>
    <property type="molecule type" value="Genomic_DNA"/>
</dbReference>
<dbReference type="PANTHER" id="PTHR13061:SF29">
    <property type="entry name" value="GAMMA CARBONIC ANHYDRASE-LIKE 1, MITOCHONDRIAL-RELATED"/>
    <property type="match status" value="1"/>
</dbReference>
<protein>
    <submittedName>
        <fullName evidence="1">Carbonic anhydrase or acetyltransferase, isoleucine patch superfamily</fullName>
    </submittedName>
</protein>
<organism evidence="1 2">
    <name type="scientific">Lacicoccus qingdaonensis</name>
    <dbReference type="NCBI Taxonomy" id="576118"/>
    <lineage>
        <taxon>Bacteria</taxon>
        <taxon>Bacillati</taxon>
        <taxon>Bacillota</taxon>
        <taxon>Bacilli</taxon>
        <taxon>Bacillales</taxon>
        <taxon>Salinicoccaceae</taxon>
        <taxon>Lacicoccus</taxon>
    </lineage>
</organism>
<sequence length="170" mass="18556">MKLNYKGMSPQIHESSFVAPNATVIGDVTIDEYASIWFGSVLRGDIAPIKIGKHSNIQDLSILHETPDMPLIIEDYVTVGHKVTLHSCTLRNNALIGMDSTILDGAEVGEGAFIGAGSLVTPGTKIPPKTLAFGRPAKVVRDLTDEDISEMERINNTYTNHIPHYKNDND</sequence>
<dbReference type="PANTHER" id="PTHR13061">
    <property type="entry name" value="DYNACTIN SUBUNIT P25"/>
    <property type="match status" value="1"/>
</dbReference>
<keyword evidence="1" id="KW-0808">Transferase</keyword>
<accession>A0A1G9FY78</accession>
<dbReference type="InterPro" id="IPR047324">
    <property type="entry name" value="LbH_gamma_CA-like"/>
</dbReference>
<dbReference type="STRING" id="576118.SAMN05216216_11461"/>
<dbReference type="InterPro" id="IPR050484">
    <property type="entry name" value="Transf_Hexapept/Carb_Anhydrase"/>
</dbReference>
<dbReference type="SUPFAM" id="SSF51161">
    <property type="entry name" value="Trimeric LpxA-like enzymes"/>
    <property type="match status" value="1"/>
</dbReference>
<evidence type="ECO:0000313" key="2">
    <source>
        <dbReference type="Proteomes" id="UP000199008"/>
    </source>
</evidence>
<dbReference type="InterPro" id="IPR011004">
    <property type="entry name" value="Trimer_LpxA-like_sf"/>
</dbReference>
<dbReference type="RefSeq" id="WP_092986651.1">
    <property type="nucleotide sequence ID" value="NZ_FNFY01000014.1"/>
</dbReference>
<dbReference type="Pfam" id="PF00132">
    <property type="entry name" value="Hexapep"/>
    <property type="match status" value="2"/>
</dbReference>
<dbReference type="GO" id="GO:0016740">
    <property type="term" value="F:transferase activity"/>
    <property type="evidence" value="ECO:0007669"/>
    <property type="project" value="UniProtKB-KW"/>
</dbReference>
<name>A0A1G9FY78_9BACL</name>
<dbReference type="AlphaFoldDB" id="A0A1G9FY78"/>
<dbReference type="CDD" id="cd04645">
    <property type="entry name" value="LbH_gamma_CA_like"/>
    <property type="match status" value="1"/>
</dbReference>
<proteinExistence type="predicted"/>
<dbReference type="InterPro" id="IPR001451">
    <property type="entry name" value="Hexapep"/>
</dbReference>
<dbReference type="Proteomes" id="UP000199008">
    <property type="component" value="Unassembled WGS sequence"/>
</dbReference>
<gene>
    <name evidence="1" type="ORF">SAMN05216216_11461</name>
</gene>
<dbReference type="OrthoDB" id="9803036at2"/>
<reference evidence="2" key="1">
    <citation type="submission" date="2016-10" db="EMBL/GenBank/DDBJ databases">
        <authorList>
            <person name="Varghese N."/>
            <person name="Submissions S."/>
        </authorList>
    </citation>
    <scope>NUCLEOTIDE SEQUENCE [LARGE SCALE GENOMIC DNA]</scope>
    <source>
        <strain evidence="2">CGMCC 1.8895</strain>
    </source>
</reference>